<accession>A0A9Q3BKF6</accession>
<feature type="compositionally biased region" description="Acidic residues" evidence="1">
    <location>
        <begin position="89"/>
        <end position="105"/>
    </location>
</feature>
<dbReference type="Proteomes" id="UP000765509">
    <property type="component" value="Unassembled WGS sequence"/>
</dbReference>
<organism evidence="2 3">
    <name type="scientific">Austropuccinia psidii MF-1</name>
    <dbReference type="NCBI Taxonomy" id="1389203"/>
    <lineage>
        <taxon>Eukaryota</taxon>
        <taxon>Fungi</taxon>
        <taxon>Dikarya</taxon>
        <taxon>Basidiomycota</taxon>
        <taxon>Pucciniomycotina</taxon>
        <taxon>Pucciniomycetes</taxon>
        <taxon>Pucciniales</taxon>
        <taxon>Sphaerophragmiaceae</taxon>
        <taxon>Austropuccinia</taxon>
    </lineage>
</organism>
<feature type="region of interest" description="Disordered" evidence="1">
    <location>
        <begin position="26"/>
        <end position="65"/>
    </location>
</feature>
<keyword evidence="3" id="KW-1185">Reference proteome</keyword>
<gene>
    <name evidence="2" type="ORF">O181_006548</name>
</gene>
<feature type="compositionally biased region" description="Polar residues" evidence="1">
    <location>
        <begin position="119"/>
        <end position="138"/>
    </location>
</feature>
<evidence type="ECO:0000313" key="2">
    <source>
        <dbReference type="EMBL" id="MBW0466833.1"/>
    </source>
</evidence>
<proteinExistence type="predicted"/>
<comment type="caution">
    <text evidence="2">The sequence shown here is derived from an EMBL/GenBank/DDBJ whole genome shotgun (WGS) entry which is preliminary data.</text>
</comment>
<sequence>MDQASFIFTQTKNTRSQISKSVLTPTARAPLHHTPSVHQLSENLDRGPPTVGEATHRRGGMNSRRSRSLYSFLGGYPGIFQGPRSILWEVEDEEGEESVKEEESEDTKVTGSPGASEDPNLTLSNQPLVSQAEQISSR</sequence>
<reference evidence="2" key="1">
    <citation type="submission" date="2021-03" db="EMBL/GenBank/DDBJ databases">
        <title>Draft genome sequence of rust myrtle Austropuccinia psidii MF-1, a brazilian biotype.</title>
        <authorList>
            <person name="Quecine M.C."/>
            <person name="Pachon D.M.R."/>
            <person name="Bonatelli M.L."/>
            <person name="Correr F.H."/>
            <person name="Franceschini L.M."/>
            <person name="Leite T.F."/>
            <person name="Margarido G.R.A."/>
            <person name="Almeida C.A."/>
            <person name="Ferrarezi J.A."/>
            <person name="Labate C.A."/>
        </authorList>
    </citation>
    <scope>NUCLEOTIDE SEQUENCE</scope>
    <source>
        <strain evidence="2">MF-1</strain>
    </source>
</reference>
<evidence type="ECO:0000313" key="3">
    <source>
        <dbReference type="Proteomes" id="UP000765509"/>
    </source>
</evidence>
<evidence type="ECO:0000256" key="1">
    <source>
        <dbReference type="SAM" id="MobiDB-lite"/>
    </source>
</evidence>
<name>A0A9Q3BKF6_9BASI</name>
<dbReference type="AlphaFoldDB" id="A0A9Q3BKF6"/>
<feature type="region of interest" description="Disordered" evidence="1">
    <location>
        <begin position="87"/>
        <end position="138"/>
    </location>
</feature>
<dbReference type="EMBL" id="AVOT02001406">
    <property type="protein sequence ID" value="MBW0466833.1"/>
    <property type="molecule type" value="Genomic_DNA"/>
</dbReference>
<protein>
    <submittedName>
        <fullName evidence="2">Uncharacterized protein</fullName>
    </submittedName>
</protein>